<keyword evidence="3" id="KW-1185">Reference proteome</keyword>
<name>D6YAX8_THEBD</name>
<protein>
    <submittedName>
        <fullName evidence="2">Uncharacterized protein</fullName>
    </submittedName>
</protein>
<feature type="region of interest" description="Disordered" evidence="1">
    <location>
        <begin position="101"/>
        <end position="136"/>
    </location>
</feature>
<dbReference type="STRING" id="469371.Tbis_1631"/>
<evidence type="ECO:0000313" key="2">
    <source>
        <dbReference type="EMBL" id="ADG88345.1"/>
    </source>
</evidence>
<dbReference type="Proteomes" id="UP000006640">
    <property type="component" value="Chromosome"/>
</dbReference>
<evidence type="ECO:0000313" key="3">
    <source>
        <dbReference type="Proteomes" id="UP000006640"/>
    </source>
</evidence>
<dbReference type="HOGENOM" id="CLU_1874456_0_0_11"/>
<evidence type="ECO:0000256" key="1">
    <source>
        <dbReference type="SAM" id="MobiDB-lite"/>
    </source>
</evidence>
<proteinExistence type="predicted"/>
<dbReference type="eggNOG" id="ENOG50326EJ">
    <property type="taxonomic scope" value="Bacteria"/>
</dbReference>
<dbReference type="AlphaFoldDB" id="D6YAX8"/>
<feature type="compositionally biased region" description="Low complexity" evidence="1">
    <location>
        <begin position="119"/>
        <end position="136"/>
    </location>
</feature>
<gene>
    <name evidence="2" type="ordered locus">Tbis_1631</name>
</gene>
<reference evidence="2 3" key="1">
    <citation type="submission" date="2010-01" db="EMBL/GenBank/DDBJ databases">
        <title>The complete genome of Thermobispora bispora DSM 43833.</title>
        <authorList>
            <consortium name="US DOE Joint Genome Institute (JGI-PGF)"/>
            <person name="Lucas S."/>
            <person name="Copeland A."/>
            <person name="Lapidus A."/>
            <person name="Glavina del Rio T."/>
            <person name="Dalin E."/>
            <person name="Tice H."/>
            <person name="Bruce D."/>
            <person name="Goodwin L."/>
            <person name="Pitluck S."/>
            <person name="Kyrpides N."/>
            <person name="Mavromatis K."/>
            <person name="Ivanova N."/>
            <person name="Mikhailova N."/>
            <person name="Chertkov O."/>
            <person name="Brettin T."/>
            <person name="Detter J.C."/>
            <person name="Han C."/>
            <person name="Larimer F."/>
            <person name="Land M."/>
            <person name="Hauser L."/>
            <person name="Markowitz V."/>
            <person name="Cheng J.-F."/>
            <person name="Hugenholtz P."/>
            <person name="Woyke T."/>
            <person name="Wu D."/>
            <person name="Jando M."/>
            <person name="Schneider S."/>
            <person name="Klenk H.-P."/>
            <person name="Eisen J.A."/>
        </authorList>
    </citation>
    <scope>NUCLEOTIDE SEQUENCE [LARGE SCALE GENOMIC DNA]</scope>
    <source>
        <strain evidence="3">ATCC 19993 / DSM 43833 / CBS 139.67 / JCM 10125 / KCTC 9307 / NBRC 14880 / R51</strain>
    </source>
</reference>
<accession>D6YAX8</accession>
<organism evidence="2 3">
    <name type="scientific">Thermobispora bispora (strain ATCC 19993 / DSM 43833 / CBS 139.67 / JCM 10125 / KCTC 9307 / NBRC 14880 / R51)</name>
    <dbReference type="NCBI Taxonomy" id="469371"/>
    <lineage>
        <taxon>Bacteria</taxon>
        <taxon>Bacillati</taxon>
        <taxon>Actinomycetota</taxon>
        <taxon>Actinomycetes</taxon>
        <taxon>Streptosporangiales</taxon>
        <taxon>Streptosporangiaceae</taxon>
        <taxon>Thermobispora</taxon>
    </lineage>
</organism>
<sequence length="136" mass="14019">MVGLMTTGVRSRRRPAVLTLVAGLVALALMVVVNAPAWHGGGPHERSAAHAGGVLTGGTWMTKPSADQLAAIAPHHGPVLWALRTPVARVPVPPALIDVWHDPDAIRSPQQAAPRDTGSRSPPGIGRSGLPSQVPA</sequence>
<dbReference type="KEGG" id="tbi:Tbis_1631"/>
<dbReference type="EMBL" id="CP001874">
    <property type="protein sequence ID" value="ADG88345.1"/>
    <property type="molecule type" value="Genomic_DNA"/>
</dbReference>